<dbReference type="Pfam" id="PF05944">
    <property type="entry name" value="Phage_term_smal"/>
    <property type="match status" value="1"/>
</dbReference>
<feature type="compositionally biased region" description="Basic residues" evidence="1">
    <location>
        <begin position="246"/>
        <end position="265"/>
    </location>
</feature>
<proteinExistence type="predicted"/>
<dbReference type="GO" id="GO:0004519">
    <property type="term" value="F:endonuclease activity"/>
    <property type="evidence" value="ECO:0007669"/>
    <property type="project" value="InterPro"/>
</dbReference>
<sequence length="265" mass="30469">MEQLTPAQKHWRQVMAERRGDEHTAEDMTAYEQILHRLRHDQTRLSNIQGTEFKVEYKKTILEQYEPWIDGVLSANTGQSDEVFTTLLVWQIDCENYDRALDMADYVLAYNLPLPERYNRTPATMVIDEICDRALTLFAAGVDKEKLISVNVLERLSGLTKSYDVPNEVRAKLYKSLAYTLRLNDDINDKSRAVELMQSALLLHEKVGVKRDIELLQREIKKATVKQDDAPTQEPENSEKPEPKKATVKKATTKKTTTTRKKAAS</sequence>
<dbReference type="Proteomes" id="UP000674270">
    <property type="component" value="Unassembled WGS sequence"/>
</dbReference>
<dbReference type="RefSeq" id="WP_210848719.1">
    <property type="nucleotide sequence ID" value="NZ_JAGKLY010000006.1"/>
</dbReference>
<reference evidence="2" key="1">
    <citation type="submission" date="2021-03" db="EMBL/GenBank/DDBJ databases">
        <authorList>
            <person name="Stanton E."/>
        </authorList>
    </citation>
    <scope>NUCLEOTIDE SEQUENCE</scope>
    <source>
        <strain evidence="2">2020EL-00113</strain>
    </source>
</reference>
<dbReference type="GO" id="GO:0003677">
    <property type="term" value="F:DNA binding"/>
    <property type="evidence" value="ECO:0007669"/>
    <property type="project" value="InterPro"/>
</dbReference>
<accession>A0A8I2IPU4</accession>
<name>A0A8I2IPU4_9GAMM</name>
<evidence type="ECO:0000313" key="3">
    <source>
        <dbReference type="Proteomes" id="UP000674270"/>
    </source>
</evidence>
<evidence type="ECO:0000256" key="1">
    <source>
        <dbReference type="SAM" id="MobiDB-lite"/>
    </source>
</evidence>
<feature type="region of interest" description="Disordered" evidence="1">
    <location>
        <begin position="224"/>
        <end position="265"/>
    </location>
</feature>
<dbReference type="AlphaFoldDB" id="A0A8I2IPU4"/>
<dbReference type="InterPro" id="IPR010270">
    <property type="entry name" value="Phage_P2_GpM"/>
</dbReference>
<protein>
    <submittedName>
        <fullName evidence="2">Terminase</fullName>
    </submittedName>
</protein>
<organism evidence="2 3">
    <name type="scientific">Providencia huaxiensis</name>
    <dbReference type="NCBI Taxonomy" id="2027290"/>
    <lineage>
        <taxon>Bacteria</taxon>
        <taxon>Pseudomonadati</taxon>
        <taxon>Pseudomonadota</taxon>
        <taxon>Gammaproteobacteria</taxon>
        <taxon>Enterobacterales</taxon>
        <taxon>Morganellaceae</taxon>
        <taxon>Providencia</taxon>
    </lineage>
</organism>
<comment type="caution">
    <text evidence="2">The sequence shown here is derived from an EMBL/GenBank/DDBJ whole genome shotgun (WGS) entry which is preliminary data.</text>
</comment>
<gene>
    <name evidence="2" type="ORF">J7T18_14785</name>
</gene>
<dbReference type="EMBL" id="JAGKLY010000006">
    <property type="protein sequence ID" value="MBQ0269569.1"/>
    <property type="molecule type" value="Genomic_DNA"/>
</dbReference>
<evidence type="ECO:0000313" key="2">
    <source>
        <dbReference type="EMBL" id="MBQ0269569.1"/>
    </source>
</evidence>